<dbReference type="PROSITE" id="PS50943">
    <property type="entry name" value="HTH_CROC1"/>
    <property type="match status" value="1"/>
</dbReference>
<dbReference type="Pfam" id="PF01381">
    <property type="entry name" value="HTH_3"/>
    <property type="match status" value="1"/>
</dbReference>
<protein>
    <submittedName>
        <fullName evidence="2">Helix-turn-helix domain-containing protein</fullName>
    </submittedName>
</protein>
<gene>
    <name evidence="2" type="ORF">H9X83_07920</name>
</gene>
<proteinExistence type="predicted"/>
<dbReference type="CDD" id="cd00093">
    <property type="entry name" value="HTH_XRE"/>
    <property type="match status" value="1"/>
</dbReference>
<organism evidence="2 3">
    <name type="scientific">Anaerotignum lactatifermentans</name>
    <dbReference type="NCBI Taxonomy" id="160404"/>
    <lineage>
        <taxon>Bacteria</taxon>
        <taxon>Bacillati</taxon>
        <taxon>Bacillota</taxon>
        <taxon>Clostridia</taxon>
        <taxon>Lachnospirales</taxon>
        <taxon>Anaerotignaceae</taxon>
        <taxon>Anaerotignum</taxon>
    </lineage>
</organism>
<dbReference type="InterPro" id="IPR001387">
    <property type="entry name" value="Cro/C1-type_HTH"/>
</dbReference>
<feature type="domain" description="HTH cro/C1-type" evidence="1">
    <location>
        <begin position="10"/>
        <end position="41"/>
    </location>
</feature>
<dbReference type="SUPFAM" id="SSF47413">
    <property type="entry name" value="lambda repressor-like DNA-binding domains"/>
    <property type="match status" value="1"/>
</dbReference>
<accession>A0ABS2GB29</accession>
<dbReference type="RefSeq" id="WP_205133704.1">
    <property type="nucleotide sequence ID" value="NZ_JACSNT010000008.1"/>
</dbReference>
<evidence type="ECO:0000259" key="1">
    <source>
        <dbReference type="PROSITE" id="PS50943"/>
    </source>
</evidence>
<reference evidence="2 3" key="1">
    <citation type="journal article" date="2021" name="Sci. Rep.">
        <title>The distribution of antibiotic resistance genes in chicken gut microbiota commensals.</title>
        <authorList>
            <person name="Juricova H."/>
            <person name="Matiasovicova J."/>
            <person name="Kubasova T."/>
            <person name="Cejkova D."/>
            <person name="Rychlik I."/>
        </authorList>
    </citation>
    <scope>NUCLEOTIDE SEQUENCE [LARGE SCALE GENOMIC DNA]</scope>
    <source>
        <strain evidence="2 3">An431b</strain>
    </source>
</reference>
<dbReference type="Proteomes" id="UP000729290">
    <property type="component" value="Unassembled WGS sequence"/>
</dbReference>
<name>A0ABS2GB29_9FIRM</name>
<dbReference type="InterPro" id="IPR010982">
    <property type="entry name" value="Lambda_DNA-bd_dom_sf"/>
</dbReference>
<dbReference type="Gene3D" id="1.10.260.40">
    <property type="entry name" value="lambda repressor-like DNA-binding domains"/>
    <property type="match status" value="1"/>
</dbReference>
<keyword evidence="3" id="KW-1185">Reference proteome</keyword>
<sequence>MDTNMTGQLLRRLRLEKGLTQKESADLLQISPKTVSKWERGVSHS</sequence>
<dbReference type="EMBL" id="JACSNV010000009">
    <property type="protein sequence ID" value="MBM6878087.1"/>
    <property type="molecule type" value="Genomic_DNA"/>
</dbReference>
<comment type="caution">
    <text evidence="2">The sequence shown here is derived from an EMBL/GenBank/DDBJ whole genome shotgun (WGS) entry which is preliminary data.</text>
</comment>
<evidence type="ECO:0000313" key="2">
    <source>
        <dbReference type="EMBL" id="MBM6878087.1"/>
    </source>
</evidence>
<evidence type="ECO:0000313" key="3">
    <source>
        <dbReference type="Proteomes" id="UP000729290"/>
    </source>
</evidence>